<evidence type="ECO:0008006" key="4">
    <source>
        <dbReference type="Google" id="ProtNLM"/>
    </source>
</evidence>
<dbReference type="SFLD" id="SFLDG01129">
    <property type="entry name" value="C1.5:_HAD__Beta-PGM__Phosphata"/>
    <property type="match status" value="1"/>
</dbReference>
<evidence type="ECO:0000313" key="2">
    <source>
        <dbReference type="EMBL" id="GIO41616.1"/>
    </source>
</evidence>
<dbReference type="InterPro" id="IPR023214">
    <property type="entry name" value="HAD_sf"/>
</dbReference>
<dbReference type="Gene3D" id="3.40.50.1000">
    <property type="entry name" value="HAD superfamily/HAD-like"/>
    <property type="match status" value="1"/>
</dbReference>
<dbReference type="Pfam" id="PF00702">
    <property type="entry name" value="Hydrolase"/>
    <property type="match status" value="1"/>
</dbReference>
<dbReference type="InterPro" id="IPR023198">
    <property type="entry name" value="PGP-like_dom2"/>
</dbReference>
<dbReference type="SFLD" id="SFLDS00003">
    <property type="entry name" value="Haloacid_Dehalogenase"/>
    <property type="match status" value="1"/>
</dbReference>
<dbReference type="Proteomes" id="UP000678895">
    <property type="component" value="Unassembled WGS sequence"/>
</dbReference>
<reference evidence="2" key="1">
    <citation type="submission" date="2021-03" db="EMBL/GenBank/DDBJ databases">
        <title>Antimicrobial resistance genes in bacteria isolated from Japanese honey, and their potential for conferring macrolide and lincosamide resistance in the American foulbrood pathogen Paenibacillus larvae.</title>
        <authorList>
            <person name="Okamoto M."/>
            <person name="Kumagai M."/>
            <person name="Kanamori H."/>
            <person name="Takamatsu D."/>
        </authorList>
    </citation>
    <scope>NUCLEOTIDE SEQUENCE</scope>
    <source>
        <strain evidence="2">J41TS4</strain>
    </source>
</reference>
<dbReference type="SUPFAM" id="SSF56784">
    <property type="entry name" value="HAD-like"/>
    <property type="match status" value="1"/>
</dbReference>
<evidence type="ECO:0000313" key="3">
    <source>
        <dbReference type="Proteomes" id="UP000678895"/>
    </source>
</evidence>
<evidence type="ECO:0000256" key="1">
    <source>
        <dbReference type="ARBA" id="ARBA00022801"/>
    </source>
</evidence>
<keyword evidence="1" id="KW-0378">Hydrolase</keyword>
<dbReference type="InterPro" id="IPR051540">
    <property type="entry name" value="S-2-haloacid_dehalogenase"/>
</dbReference>
<keyword evidence="3" id="KW-1185">Reference proteome</keyword>
<sequence>MKRFDLVSLDMFQTLVNVDSRIEQIWKPILSNTYTYKAAEEHAQLLLGYFFEHWVQLKNTKQFFLIKEVYERSFVSVFEHLNISYDPIAASKILLDEHTLSEFYEDTLKCLDRLSIEYKICIISDADDAMIPGFYPDYGIDIFTSERYKSYKNDDANTMFKEMLKLYNIDPRKVIHIGDSVSDVVGAKREGIIACWLNRNKKIWDHEVKPDFVIETLNDLEEIL</sequence>
<dbReference type="PANTHER" id="PTHR43316:SF3">
    <property type="entry name" value="HALOACID DEHALOGENASE, TYPE II (AFU_ORTHOLOGUE AFUA_2G07750)-RELATED"/>
    <property type="match status" value="1"/>
</dbReference>
<dbReference type="RefSeq" id="WP_301625939.1">
    <property type="nucleotide sequence ID" value="NZ_BORS01000004.1"/>
</dbReference>
<dbReference type="Gene3D" id="1.10.150.240">
    <property type="entry name" value="Putative phosphatase, domain 2"/>
    <property type="match status" value="1"/>
</dbReference>
<dbReference type="InterPro" id="IPR036412">
    <property type="entry name" value="HAD-like_sf"/>
</dbReference>
<organism evidence="2 3">
    <name type="scientific">Paenibacillus apis</name>
    <dbReference type="NCBI Taxonomy" id="1792174"/>
    <lineage>
        <taxon>Bacteria</taxon>
        <taxon>Bacillati</taxon>
        <taxon>Bacillota</taxon>
        <taxon>Bacilli</taxon>
        <taxon>Bacillales</taxon>
        <taxon>Paenibacillaceae</taxon>
        <taxon>Paenibacillus</taxon>
    </lineage>
</organism>
<comment type="caution">
    <text evidence="2">The sequence shown here is derived from an EMBL/GenBank/DDBJ whole genome shotgun (WGS) entry which is preliminary data.</text>
</comment>
<gene>
    <name evidence="2" type="ORF">J41TS4_13740</name>
</gene>
<accession>A0A919XYE8</accession>
<proteinExistence type="predicted"/>
<dbReference type="EMBL" id="BORS01000004">
    <property type="protein sequence ID" value="GIO41616.1"/>
    <property type="molecule type" value="Genomic_DNA"/>
</dbReference>
<name>A0A919XYE8_9BACL</name>
<protein>
    <recommendedName>
        <fullName evidence="4">HAD family hydrolase</fullName>
    </recommendedName>
</protein>
<dbReference type="PANTHER" id="PTHR43316">
    <property type="entry name" value="HYDROLASE, HALOACID DELAHOGENASE-RELATED"/>
    <property type="match status" value="1"/>
</dbReference>
<dbReference type="GO" id="GO:0016787">
    <property type="term" value="F:hydrolase activity"/>
    <property type="evidence" value="ECO:0007669"/>
    <property type="project" value="UniProtKB-KW"/>
</dbReference>
<dbReference type="AlphaFoldDB" id="A0A919XYE8"/>